<keyword evidence="2" id="KW-0175">Coiled coil</keyword>
<evidence type="ECO:0000313" key="5">
    <source>
        <dbReference type="Proteomes" id="UP000225706"/>
    </source>
</evidence>
<gene>
    <name evidence="4" type="ORF">AWC38_SpisGene22800</name>
</gene>
<keyword evidence="5" id="KW-1185">Reference proteome</keyword>
<comment type="caution">
    <text evidence="4">The sequence shown here is derived from an EMBL/GenBank/DDBJ whole genome shotgun (WGS) entry which is preliminary data.</text>
</comment>
<dbReference type="GO" id="GO:0005886">
    <property type="term" value="C:plasma membrane"/>
    <property type="evidence" value="ECO:0007669"/>
    <property type="project" value="TreeGrafter"/>
</dbReference>
<dbReference type="GO" id="GO:0005262">
    <property type="term" value="F:calcium channel activity"/>
    <property type="evidence" value="ECO:0007669"/>
    <property type="project" value="TreeGrafter"/>
</dbReference>
<organism evidence="4 5">
    <name type="scientific">Stylophora pistillata</name>
    <name type="common">Smooth cauliflower coral</name>
    <dbReference type="NCBI Taxonomy" id="50429"/>
    <lineage>
        <taxon>Eukaryota</taxon>
        <taxon>Metazoa</taxon>
        <taxon>Cnidaria</taxon>
        <taxon>Anthozoa</taxon>
        <taxon>Hexacorallia</taxon>
        <taxon>Scleractinia</taxon>
        <taxon>Astrocoeniina</taxon>
        <taxon>Pocilloporidae</taxon>
        <taxon>Stylophora</taxon>
    </lineage>
</organism>
<dbReference type="SUPFAM" id="SSF48403">
    <property type="entry name" value="Ankyrin repeat"/>
    <property type="match status" value="1"/>
</dbReference>
<dbReference type="GO" id="GO:0098703">
    <property type="term" value="P:calcium ion import across plasma membrane"/>
    <property type="evidence" value="ECO:0007669"/>
    <property type="project" value="TreeGrafter"/>
</dbReference>
<keyword evidence="3" id="KW-0812">Transmembrane</keyword>
<accession>A0A2B4R672</accession>
<protein>
    <submittedName>
        <fullName evidence="4">Uncharacterized protein</fullName>
    </submittedName>
</protein>
<keyword evidence="1" id="KW-0677">Repeat</keyword>
<name>A0A2B4R672_STYPI</name>
<keyword evidence="3" id="KW-0472">Membrane</keyword>
<dbReference type="PANTHER" id="PTHR10582">
    <property type="entry name" value="TRANSIENT RECEPTOR POTENTIAL ION CHANNEL PROTEIN"/>
    <property type="match status" value="1"/>
</dbReference>
<evidence type="ECO:0000256" key="2">
    <source>
        <dbReference type="SAM" id="Coils"/>
    </source>
</evidence>
<feature type="transmembrane region" description="Helical" evidence="3">
    <location>
        <begin position="344"/>
        <end position="365"/>
    </location>
</feature>
<dbReference type="InterPro" id="IPR024862">
    <property type="entry name" value="TRPV"/>
</dbReference>
<dbReference type="AlphaFoldDB" id="A0A2B4R672"/>
<dbReference type="EMBL" id="LSMT01001058">
    <property type="protein sequence ID" value="PFX13141.1"/>
    <property type="molecule type" value="Genomic_DNA"/>
</dbReference>
<feature type="coiled-coil region" evidence="2">
    <location>
        <begin position="86"/>
        <end position="113"/>
    </location>
</feature>
<dbReference type="OrthoDB" id="6080847at2759"/>
<feature type="transmembrane region" description="Helical" evidence="3">
    <location>
        <begin position="415"/>
        <end position="441"/>
    </location>
</feature>
<dbReference type="Proteomes" id="UP000225706">
    <property type="component" value="Unassembled WGS sequence"/>
</dbReference>
<reference evidence="5" key="1">
    <citation type="journal article" date="2017" name="bioRxiv">
        <title>Comparative analysis of the genomes of Stylophora pistillata and Acropora digitifera provides evidence for extensive differences between species of corals.</title>
        <authorList>
            <person name="Voolstra C.R."/>
            <person name="Li Y."/>
            <person name="Liew Y.J."/>
            <person name="Baumgarten S."/>
            <person name="Zoccola D."/>
            <person name="Flot J.-F."/>
            <person name="Tambutte S."/>
            <person name="Allemand D."/>
            <person name="Aranda M."/>
        </authorList>
    </citation>
    <scope>NUCLEOTIDE SEQUENCE [LARGE SCALE GENOMIC DNA]</scope>
</reference>
<sequence>MWKEIQDYNEHETPAEIDQQVMDIKFDEEFWIKVHQKQSEGSVSWNRALDEVQIENFIQDYKDNGEQEGEDPALLMLKQWPTSGQYKDSSDQLQGLEQKINQLLEILLESELNSDNRYQRFRDKEDKLWKTLLHYAAELGFLHVTKTLVKKCPGLLYLKTRDYGDKRAMLPIELALIAEKDEVAAYLIRVMWHKRVQGLFSWRPDDKMTNPLPSFFSFKCIIENPKMEKTVVAILDQMVNPHWPQLPKRKESYENEEEKEGIEGAWNTITDDPLEYHFYYHILDGDDGGRPPKNTASGLKEQMNNKYFNKRDTSCLHMIAKSYNEGALQHPVVRMLVKTKWKSYGHWFLSLQTGSFVIFLLFMSHSLLHASTKLDPTQYTDVPDILRGFCEIVTLAMAVFYICEEFHQMTIARHFYFTEWITVFDWLGLLLILCMIPLRYAESDVQWLVASLTFLFNFLRIFKFSCVTSGFGNLLLSGFRALLEQKPMLEDHLKFNWLSVLLMMAYMGIVTLILLNILIAQMSTTYTQAKKVARLEYDVDRILQLSRMEGFPFLNLRVKYYKEGDWISEMELSKELLEFSEDRSPGESVEEKLNAIRKLKENAPGCQVNGPERELLQKIVGSNDMTELPVTEKFIKSLLLNATAGKKLASLVTEEVLRIRILN</sequence>
<feature type="transmembrane region" description="Helical" evidence="3">
    <location>
        <begin position="385"/>
        <end position="403"/>
    </location>
</feature>
<keyword evidence="3" id="KW-1133">Transmembrane helix</keyword>
<proteinExistence type="predicted"/>
<evidence type="ECO:0000256" key="3">
    <source>
        <dbReference type="SAM" id="Phobius"/>
    </source>
</evidence>
<feature type="transmembrane region" description="Helical" evidence="3">
    <location>
        <begin position="495"/>
        <end position="519"/>
    </location>
</feature>
<dbReference type="PANTHER" id="PTHR10582:SF2">
    <property type="entry name" value="INACTIVE"/>
    <property type="match status" value="1"/>
</dbReference>
<evidence type="ECO:0000313" key="4">
    <source>
        <dbReference type="EMBL" id="PFX13141.1"/>
    </source>
</evidence>
<evidence type="ECO:0000256" key="1">
    <source>
        <dbReference type="ARBA" id="ARBA00022737"/>
    </source>
</evidence>
<dbReference type="InterPro" id="IPR036770">
    <property type="entry name" value="Ankyrin_rpt-contain_sf"/>
</dbReference>